<dbReference type="OrthoDB" id="27672at10239"/>
<evidence type="ECO:0008006" key="3">
    <source>
        <dbReference type="Google" id="ProtNLM"/>
    </source>
</evidence>
<dbReference type="RefSeq" id="YP_008059586.1">
    <property type="nucleotide sequence ID" value="NC_021330.1"/>
</dbReference>
<sequence>MICSGCVGTTSCRSATVYTRTTKMNEYEKAAKAVGEDTLFPSLNPSDDVKHAIWSRRHQNRFWSRYLETSGNACPACGSTDYEVNERELYQVGQEKPASVRVWYSCNECGVRWENDYTEPNKKK</sequence>
<evidence type="ECO:0000313" key="2">
    <source>
        <dbReference type="Proteomes" id="UP000202086"/>
    </source>
</evidence>
<name>R4TMF6_9CAUD</name>
<reference evidence="1 2" key="1">
    <citation type="submission" date="2012-12" db="EMBL/GenBank/DDBJ databases">
        <authorList>
            <person name="Sencilo A."/>
            <person name="Jacobs-Sera D."/>
            <person name="Russell D.A."/>
            <person name="Ko C."/>
            <person name="Atanasova N."/>
            <person name="Osterlund E."/>
            <person name="Oksanen H.M."/>
            <person name="Bamford D.H."/>
            <person name="Hatfull G.F."/>
            <person name="Roine E."/>
            <person name="Hendrix R.W."/>
        </authorList>
    </citation>
    <scope>NUCLEOTIDE SEQUENCE [LARGE SCALE GENOMIC DNA]</scope>
</reference>
<proteinExistence type="predicted"/>
<protein>
    <recommendedName>
        <fullName evidence="3">TFIIS-type domain-containing protein</fullName>
    </recommendedName>
</protein>
<accession>R4TMF6</accession>
<dbReference type="GeneID" id="16193489"/>
<dbReference type="EMBL" id="KC292029">
    <property type="protein sequence ID" value="AGM11887.1"/>
    <property type="molecule type" value="Genomic_DNA"/>
</dbReference>
<gene>
    <name evidence="1" type="primary">24</name>
    <name evidence="1" type="ORF">DNAM5_24</name>
</gene>
<evidence type="ECO:0000313" key="1">
    <source>
        <dbReference type="EMBL" id="AGM11887.1"/>
    </source>
</evidence>
<dbReference type="KEGG" id="vg:16193489"/>
<dbReference type="Proteomes" id="UP000202086">
    <property type="component" value="Segment"/>
</dbReference>
<keyword evidence="2" id="KW-1185">Reference proteome</keyword>
<organism evidence="1 2">
    <name type="scientific">Haloarcula californiae tailed virus 1</name>
    <dbReference type="NCBI Taxonomy" id="1273746"/>
    <lineage>
        <taxon>Viruses</taxon>
        <taxon>Duplodnaviria</taxon>
        <taxon>Heunggongvirae</taxon>
        <taxon>Uroviricota</taxon>
        <taxon>Caudoviricetes</taxon>
        <taxon>Thumleimavirales</taxon>
        <taxon>Druskaviridae</taxon>
        <taxon>Hacavirus</taxon>
        <taxon>Hacavirus italiense</taxon>
        <taxon>Hacavirus HCTV1</taxon>
    </lineage>
</organism>